<evidence type="ECO:0000313" key="3">
    <source>
        <dbReference type="EMBL" id="OKL42540.1"/>
    </source>
</evidence>
<name>A0A1U7JCQ8_9HYPH</name>
<dbReference type="STRING" id="197461.A3843_17915"/>
<protein>
    <recommendedName>
        <fullName evidence="2">Phosphotyrosine protein phosphatase I domain-containing protein</fullName>
    </recommendedName>
</protein>
<dbReference type="RefSeq" id="WP_028482570.1">
    <property type="nucleotide sequence ID" value="NZ_LVVZ01000041.1"/>
</dbReference>
<evidence type="ECO:0000313" key="4">
    <source>
        <dbReference type="Proteomes" id="UP000185783"/>
    </source>
</evidence>
<proteinExistence type="predicted"/>
<keyword evidence="4" id="KW-1185">Reference proteome</keyword>
<comment type="caution">
    <text evidence="3">The sequence shown here is derived from an EMBL/GenBank/DDBJ whole genome shotgun (WGS) entry which is preliminary data.</text>
</comment>
<keyword evidence="1" id="KW-0059">Arsenical resistance</keyword>
<dbReference type="AlphaFoldDB" id="A0A1U7JCQ8"/>
<accession>A0A1U7JCQ8</accession>
<dbReference type="InterPro" id="IPR023485">
    <property type="entry name" value="Ptyr_pPase"/>
</dbReference>
<dbReference type="SMART" id="SM00226">
    <property type="entry name" value="LMWPc"/>
    <property type="match status" value="1"/>
</dbReference>
<dbReference type="EMBL" id="LVVZ01000041">
    <property type="protein sequence ID" value="OKL42540.1"/>
    <property type="molecule type" value="Genomic_DNA"/>
</dbReference>
<reference evidence="3 4" key="1">
    <citation type="submission" date="2016-03" db="EMBL/GenBank/DDBJ databases">
        <title>Genome sequence of Nesiotobacter sp. nov., a moderately halophilic alphaproteobacterium isolated from the Yellow Sea, China.</title>
        <authorList>
            <person name="Zhang G."/>
            <person name="Zhang R."/>
        </authorList>
    </citation>
    <scope>NUCLEOTIDE SEQUENCE [LARGE SCALE GENOMIC DNA]</scope>
    <source>
        <strain evidence="3 4">WB1-6</strain>
    </source>
</reference>
<organism evidence="3 4">
    <name type="scientific">Pseudovibrio exalbescens</name>
    <dbReference type="NCBI Taxonomy" id="197461"/>
    <lineage>
        <taxon>Bacteria</taxon>
        <taxon>Pseudomonadati</taxon>
        <taxon>Pseudomonadota</taxon>
        <taxon>Alphaproteobacteria</taxon>
        <taxon>Hyphomicrobiales</taxon>
        <taxon>Stappiaceae</taxon>
        <taxon>Pseudovibrio</taxon>
    </lineage>
</organism>
<dbReference type="PANTHER" id="PTHR43428:SF1">
    <property type="entry name" value="ARSENATE REDUCTASE"/>
    <property type="match status" value="1"/>
</dbReference>
<dbReference type="CDD" id="cd16345">
    <property type="entry name" value="LMWP_ArsC"/>
    <property type="match status" value="1"/>
</dbReference>
<dbReference type="GO" id="GO:0046685">
    <property type="term" value="P:response to arsenic-containing substance"/>
    <property type="evidence" value="ECO:0007669"/>
    <property type="project" value="UniProtKB-KW"/>
</dbReference>
<dbReference type="Proteomes" id="UP000185783">
    <property type="component" value="Unassembled WGS sequence"/>
</dbReference>
<dbReference type="PANTHER" id="PTHR43428">
    <property type="entry name" value="ARSENATE REDUCTASE"/>
    <property type="match status" value="1"/>
</dbReference>
<sequence length="168" mass="18660">MSEHDYNVLFLCNHNAARSIMAEAILNASGRGRFHAYSGGSHPASAPHPMALELLERLDIPTTGLHSKSWDEFATPDAPQMDFIFTVCDRAAGETCPVWPGAPMTIHWGIPDPKAAEGTEAERRLAYSDAYRMLNNRISLYLNLPISSLDEMSLRHKLEEIGATRDHD</sequence>
<dbReference type="Gene3D" id="3.40.50.2300">
    <property type="match status" value="1"/>
</dbReference>
<evidence type="ECO:0000259" key="2">
    <source>
        <dbReference type="SMART" id="SM00226"/>
    </source>
</evidence>
<feature type="domain" description="Phosphotyrosine protein phosphatase I" evidence="2">
    <location>
        <begin position="6"/>
        <end position="144"/>
    </location>
</feature>
<evidence type="ECO:0000256" key="1">
    <source>
        <dbReference type="ARBA" id="ARBA00022849"/>
    </source>
</evidence>
<dbReference type="SUPFAM" id="SSF52788">
    <property type="entry name" value="Phosphotyrosine protein phosphatases I"/>
    <property type="match status" value="1"/>
</dbReference>
<gene>
    <name evidence="3" type="ORF">A3843_17915</name>
</gene>
<dbReference type="Pfam" id="PF01451">
    <property type="entry name" value="LMWPc"/>
    <property type="match status" value="1"/>
</dbReference>
<dbReference type="InterPro" id="IPR036196">
    <property type="entry name" value="Ptyr_pPase_sf"/>
</dbReference>